<evidence type="ECO:0000313" key="1">
    <source>
        <dbReference type="EMBL" id="TWU59542.1"/>
    </source>
</evidence>
<dbReference type="Proteomes" id="UP000316476">
    <property type="component" value="Unassembled WGS sequence"/>
</dbReference>
<name>A0A5C6FFM0_9PLAN</name>
<organism evidence="1 2">
    <name type="scientific">Crateriforma conspicua</name>
    <dbReference type="NCBI Taxonomy" id="2527996"/>
    <lineage>
        <taxon>Bacteria</taxon>
        <taxon>Pseudomonadati</taxon>
        <taxon>Planctomycetota</taxon>
        <taxon>Planctomycetia</taxon>
        <taxon>Planctomycetales</taxon>
        <taxon>Planctomycetaceae</taxon>
        <taxon>Crateriforma</taxon>
    </lineage>
</organism>
<comment type="caution">
    <text evidence="1">The sequence shown here is derived from an EMBL/GenBank/DDBJ whole genome shotgun (WGS) entry which is preliminary data.</text>
</comment>
<protein>
    <submittedName>
        <fullName evidence="1">Uncharacterized protein</fullName>
    </submittedName>
</protein>
<accession>A0A5C6FFM0</accession>
<evidence type="ECO:0000313" key="2">
    <source>
        <dbReference type="Proteomes" id="UP000316476"/>
    </source>
</evidence>
<dbReference type="RefSeq" id="WP_197138573.1">
    <property type="nucleotide sequence ID" value="NZ_SJPZ01000008.1"/>
</dbReference>
<reference evidence="1 2" key="1">
    <citation type="submission" date="2019-02" db="EMBL/GenBank/DDBJ databases">
        <title>Deep-cultivation of Planctomycetes and their phenomic and genomic characterization uncovers novel biology.</title>
        <authorList>
            <person name="Wiegand S."/>
            <person name="Jogler M."/>
            <person name="Boedeker C."/>
            <person name="Pinto D."/>
            <person name="Vollmers J."/>
            <person name="Rivas-Marin E."/>
            <person name="Kohn T."/>
            <person name="Peeters S.H."/>
            <person name="Heuer A."/>
            <person name="Rast P."/>
            <person name="Oberbeckmann S."/>
            <person name="Bunk B."/>
            <person name="Jeske O."/>
            <person name="Meyerdierks A."/>
            <person name="Storesund J.E."/>
            <person name="Kallscheuer N."/>
            <person name="Luecker S."/>
            <person name="Lage O.M."/>
            <person name="Pohl T."/>
            <person name="Merkel B.J."/>
            <person name="Hornburger P."/>
            <person name="Mueller R.-W."/>
            <person name="Bruemmer F."/>
            <person name="Labrenz M."/>
            <person name="Spormann A.M."/>
            <person name="Op Den Camp H."/>
            <person name="Overmann J."/>
            <person name="Amann R."/>
            <person name="Jetten M.S.M."/>
            <person name="Mascher T."/>
            <person name="Medema M.H."/>
            <person name="Devos D.P."/>
            <person name="Kaster A.-K."/>
            <person name="Ovreas L."/>
            <person name="Rohde M."/>
            <person name="Galperin M.Y."/>
            <person name="Jogler C."/>
        </authorList>
    </citation>
    <scope>NUCLEOTIDE SEQUENCE [LARGE SCALE GENOMIC DNA]</scope>
    <source>
        <strain evidence="1 2">V7</strain>
    </source>
</reference>
<dbReference type="EMBL" id="SJPZ01000008">
    <property type="protein sequence ID" value="TWU59542.1"/>
    <property type="molecule type" value="Genomic_DNA"/>
</dbReference>
<sequence length="55" mass="6325">MTQIASDWQTELQYFGFVKDWQNHGMQRSGGGAVSFEINVDSRRPLIPIVTRGWL</sequence>
<gene>
    <name evidence="1" type="ORF">V7x_55880</name>
</gene>
<dbReference type="AlphaFoldDB" id="A0A5C6FFM0"/>
<proteinExistence type="predicted"/>